<dbReference type="Pfam" id="PF01904">
    <property type="entry name" value="DUF72"/>
    <property type="match status" value="1"/>
</dbReference>
<proteinExistence type="predicted"/>
<sequence length="350" mass="37387">MDGILTGTCSWTDPALVSSGWYPRGRRDAEGRLRHYADRFPLVEVDSTYYGMPSARNSRLWAERTPDGFRFDVKAFSLLTGHPTRPAALPADLRPALARHGGTRRTPADPAFLDEVWHRFAAALGPLRDAGRMGAVLFQLPPWAQPGPRTRAFVEECRARTRGWRVAVEFRHPGWWAEGGRADTAALLGGLGMAAVAVDTAAGLPGSLTPDVPVTSPALSVVRFHGRSAAWGTGGKEERFRHDYTEGELREWLPRVRALADRAAEVHVLFNNCCGDAAVRAAGTMAALLGQEPRTAAPTEAPGTAGPRPRSSGAHGNGAAGHTGCDTNSPDRRSAPATSGTGTQEASCPD</sequence>
<keyword evidence="3" id="KW-1185">Reference proteome</keyword>
<dbReference type="AlphaFoldDB" id="A0A1D8FWE4"/>
<dbReference type="KEGG" id="srn:A4G23_00303"/>
<dbReference type="Gene3D" id="3.20.20.410">
    <property type="entry name" value="Protein of unknown function UPF0759"/>
    <property type="match status" value="1"/>
</dbReference>
<dbReference type="RefSeq" id="WP_069975257.1">
    <property type="nucleotide sequence ID" value="NZ_CP017316.1"/>
</dbReference>
<evidence type="ECO:0000313" key="2">
    <source>
        <dbReference type="EMBL" id="AOT57514.1"/>
    </source>
</evidence>
<evidence type="ECO:0000256" key="1">
    <source>
        <dbReference type="SAM" id="MobiDB-lite"/>
    </source>
</evidence>
<dbReference type="SUPFAM" id="SSF117396">
    <property type="entry name" value="TM1631-like"/>
    <property type="match status" value="1"/>
</dbReference>
<feature type="region of interest" description="Disordered" evidence="1">
    <location>
        <begin position="294"/>
        <end position="350"/>
    </location>
</feature>
<dbReference type="Proteomes" id="UP000095349">
    <property type="component" value="Chromosome"/>
</dbReference>
<dbReference type="EMBL" id="CP017316">
    <property type="protein sequence ID" value="AOT57514.1"/>
    <property type="molecule type" value="Genomic_DNA"/>
</dbReference>
<feature type="compositionally biased region" description="Low complexity" evidence="1">
    <location>
        <begin position="294"/>
        <end position="309"/>
    </location>
</feature>
<dbReference type="PANTHER" id="PTHR30348:SF13">
    <property type="entry name" value="UPF0759 PROTEIN YUNF"/>
    <property type="match status" value="1"/>
</dbReference>
<evidence type="ECO:0008006" key="4">
    <source>
        <dbReference type="Google" id="ProtNLM"/>
    </source>
</evidence>
<reference evidence="2 3" key="1">
    <citation type="submission" date="2016-09" db="EMBL/GenBank/DDBJ databases">
        <title>Streptomyces rubrolavendulae MJM4426 Genome sequencing and assembly.</title>
        <authorList>
            <person name="Kim J.-G."/>
        </authorList>
    </citation>
    <scope>NUCLEOTIDE SEQUENCE [LARGE SCALE GENOMIC DNA]</scope>
    <source>
        <strain evidence="2 3">MJM4426</strain>
    </source>
</reference>
<dbReference type="InterPro" id="IPR002763">
    <property type="entry name" value="DUF72"/>
</dbReference>
<dbReference type="PANTHER" id="PTHR30348">
    <property type="entry name" value="UNCHARACTERIZED PROTEIN YECE"/>
    <property type="match status" value="1"/>
</dbReference>
<dbReference type="OrthoDB" id="9780310at2"/>
<evidence type="ECO:0000313" key="3">
    <source>
        <dbReference type="Proteomes" id="UP000095349"/>
    </source>
</evidence>
<name>A0A1D8FWE4_9ACTN</name>
<accession>A0A1D8FWE4</accession>
<dbReference type="STRING" id="285473.A4G23_00303"/>
<dbReference type="InterPro" id="IPR036520">
    <property type="entry name" value="UPF0759_sf"/>
</dbReference>
<protein>
    <recommendedName>
        <fullName evidence="4">DUF72 domain-containing protein</fullName>
    </recommendedName>
</protein>
<dbReference type="PATRIC" id="fig|285473.5.peg.327"/>
<feature type="compositionally biased region" description="Polar residues" evidence="1">
    <location>
        <begin position="336"/>
        <end position="350"/>
    </location>
</feature>
<gene>
    <name evidence="2" type="ORF">A4G23_00303</name>
</gene>
<organism evidence="2 3">
    <name type="scientific">Streptomyces rubrolavendulae</name>
    <dbReference type="NCBI Taxonomy" id="285473"/>
    <lineage>
        <taxon>Bacteria</taxon>
        <taxon>Bacillati</taxon>
        <taxon>Actinomycetota</taxon>
        <taxon>Actinomycetes</taxon>
        <taxon>Kitasatosporales</taxon>
        <taxon>Streptomycetaceae</taxon>
        <taxon>Streptomyces</taxon>
    </lineage>
</organism>